<feature type="domain" description="HTH lysR-type" evidence="5">
    <location>
        <begin position="3"/>
        <end position="60"/>
    </location>
</feature>
<keyword evidence="7" id="KW-1185">Reference proteome</keyword>
<evidence type="ECO:0000256" key="4">
    <source>
        <dbReference type="ARBA" id="ARBA00023163"/>
    </source>
</evidence>
<dbReference type="Proteomes" id="UP000292003">
    <property type="component" value="Unassembled WGS sequence"/>
</dbReference>
<keyword evidence="2" id="KW-0805">Transcription regulation</keyword>
<dbReference type="SUPFAM" id="SSF46785">
    <property type="entry name" value="Winged helix' DNA-binding domain"/>
    <property type="match status" value="1"/>
</dbReference>
<sequence length="309" mass="33596">MELDLGAVRAFVAVADDRHFGEAAVRLGMSQQAVSKRVAKLEADLGTAVLHRTPGGTVLTAAGETFLPHARAMLGLADQAVAAVRGRQHALRVDVMATRVGPVDLIRAFHSSTGVDVEVVTSFGLRAARTTLVDRQVDAAFARVIGELDDRIEHTPAYTDALHLLVSRRHRLAGRRRVRAAELAGLVSWMPGNLPGTEWADFYDELSAEFGVRIDVSGPNFGFDRLLDRLSGTTDLVSFAGEKTRVPWHPDIARIPVVDPAPAYAYSLLWNRGNHHPGLAALVGYVRDGFEPCGPEIWLPASDRPTFCR</sequence>
<dbReference type="PANTHER" id="PTHR30346:SF0">
    <property type="entry name" value="HCA OPERON TRANSCRIPTIONAL ACTIVATOR HCAR"/>
    <property type="match status" value="1"/>
</dbReference>
<dbReference type="InterPro" id="IPR005119">
    <property type="entry name" value="LysR_subst-bd"/>
</dbReference>
<dbReference type="GO" id="GO:0003677">
    <property type="term" value="F:DNA binding"/>
    <property type="evidence" value="ECO:0007669"/>
    <property type="project" value="UniProtKB-KW"/>
</dbReference>
<dbReference type="InterPro" id="IPR036390">
    <property type="entry name" value="WH_DNA-bd_sf"/>
</dbReference>
<protein>
    <submittedName>
        <fullName evidence="6">LysR family transcriptional regulator</fullName>
    </submittedName>
</protein>
<evidence type="ECO:0000256" key="3">
    <source>
        <dbReference type="ARBA" id="ARBA00023125"/>
    </source>
</evidence>
<evidence type="ECO:0000313" key="6">
    <source>
        <dbReference type="EMBL" id="RZQ59596.1"/>
    </source>
</evidence>
<accession>A0A4Q7IZR2</accession>
<dbReference type="FunFam" id="1.10.10.10:FF:000001">
    <property type="entry name" value="LysR family transcriptional regulator"/>
    <property type="match status" value="1"/>
</dbReference>
<comment type="similarity">
    <text evidence="1">Belongs to the LysR transcriptional regulatory family.</text>
</comment>
<reference evidence="6 7" key="1">
    <citation type="submission" date="2019-02" db="EMBL/GenBank/DDBJ databases">
        <title>Draft genome sequence of Amycolatopsis sp. 8-3EHSu isolated from roots of Suaeda maritima.</title>
        <authorList>
            <person name="Duangmal K."/>
            <person name="Chantavorakit T."/>
        </authorList>
    </citation>
    <scope>NUCLEOTIDE SEQUENCE [LARGE SCALE GENOMIC DNA]</scope>
    <source>
        <strain evidence="6 7">8-3EHSu</strain>
    </source>
</reference>
<keyword evidence="3" id="KW-0238">DNA-binding</keyword>
<keyword evidence="4" id="KW-0804">Transcription</keyword>
<organism evidence="6 7">
    <name type="scientific">Amycolatopsis suaedae</name>
    <dbReference type="NCBI Taxonomy" id="2510978"/>
    <lineage>
        <taxon>Bacteria</taxon>
        <taxon>Bacillati</taxon>
        <taxon>Actinomycetota</taxon>
        <taxon>Actinomycetes</taxon>
        <taxon>Pseudonocardiales</taxon>
        <taxon>Pseudonocardiaceae</taxon>
        <taxon>Amycolatopsis</taxon>
    </lineage>
</organism>
<evidence type="ECO:0000313" key="7">
    <source>
        <dbReference type="Proteomes" id="UP000292003"/>
    </source>
</evidence>
<dbReference type="EMBL" id="SFCC01000023">
    <property type="protein sequence ID" value="RZQ59596.1"/>
    <property type="molecule type" value="Genomic_DNA"/>
</dbReference>
<dbReference type="GO" id="GO:0003700">
    <property type="term" value="F:DNA-binding transcription factor activity"/>
    <property type="evidence" value="ECO:0007669"/>
    <property type="project" value="InterPro"/>
</dbReference>
<gene>
    <name evidence="6" type="ORF">EWH70_33985</name>
</gene>
<dbReference type="AlphaFoldDB" id="A0A4Q7IZR2"/>
<dbReference type="Pfam" id="PF03466">
    <property type="entry name" value="LysR_substrate"/>
    <property type="match status" value="1"/>
</dbReference>
<evidence type="ECO:0000256" key="1">
    <source>
        <dbReference type="ARBA" id="ARBA00009437"/>
    </source>
</evidence>
<dbReference type="GO" id="GO:0032993">
    <property type="term" value="C:protein-DNA complex"/>
    <property type="evidence" value="ECO:0007669"/>
    <property type="project" value="TreeGrafter"/>
</dbReference>
<dbReference type="PRINTS" id="PR00039">
    <property type="entry name" value="HTHLYSR"/>
</dbReference>
<dbReference type="InterPro" id="IPR036388">
    <property type="entry name" value="WH-like_DNA-bd_sf"/>
</dbReference>
<dbReference type="InterPro" id="IPR000847">
    <property type="entry name" value="LysR_HTH_N"/>
</dbReference>
<evidence type="ECO:0000259" key="5">
    <source>
        <dbReference type="PROSITE" id="PS50931"/>
    </source>
</evidence>
<dbReference type="PANTHER" id="PTHR30346">
    <property type="entry name" value="TRANSCRIPTIONAL DUAL REGULATOR HCAR-RELATED"/>
    <property type="match status" value="1"/>
</dbReference>
<dbReference type="Pfam" id="PF00126">
    <property type="entry name" value="HTH_1"/>
    <property type="match status" value="1"/>
</dbReference>
<evidence type="ECO:0000256" key="2">
    <source>
        <dbReference type="ARBA" id="ARBA00023015"/>
    </source>
</evidence>
<comment type="caution">
    <text evidence="6">The sequence shown here is derived from an EMBL/GenBank/DDBJ whole genome shotgun (WGS) entry which is preliminary data.</text>
</comment>
<proteinExistence type="inferred from homology"/>
<dbReference type="Gene3D" id="1.10.10.10">
    <property type="entry name" value="Winged helix-like DNA-binding domain superfamily/Winged helix DNA-binding domain"/>
    <property type="match status" value="1"/>
</dbReference>
<dbReference type="Gene3D" id="3.40.190.10">
    <property type="entry name" value="Periplasmic binding protein-like II"/>
    <property type="match status" value="2"/>
</dbReference>
<dbReference type="PROSITE" id="PS50931">
    <property type="entry name" value="HTH_LYSR"/>
    <property type="match status" value="1"/>
</dbReference>
<dbReference type="RefSeq" id="WP_130479694.1">
    <property type="nucleotide sequence ID" value="NZ_SFCC01000023.1"/>
</dbReference>
<dbReference type="SUPFAM" id="SSF53850">
    <property type="entry name" value="Periplasmic binding protein-like II"/>
    <property type="match status" value="1"/>
</dbReference>
<name>A0A4Q7IZR2_9PSEU</name>
<dbReference type="OrthoDB" id="3828349at2"/>